<keyword evidence="2" id="KW-0808">Transferase</keyword>
<dbReference type="GO" id="GO:0008168">
    <property type="term" value="F:methyltransferase activity"/>
    <property type="evidence" value="ECO:0007669"/>
    <property type="project" value="UniProtKB-KW"/>
</dbReference>
<keyword evidence="2" id="KW-0489">Methyltransferase</keyword>
<name>A0ABW4GQZ3_9ACTN</name>
<keyword evidence="3" id="KW-1185">Reference proteome</keyword>
<evidence type="ECO:0000313" key="3">
    <source>
        <dbReference type="Proteomes" id="UP001597097"/>
    </source>
</evidence>
<dbReference type="InterPro" id="IPR013216">
    <property type="entry name" value="Methyltransf_11"/>
</dbReference>
<proteinExistence type="predicted"/>
<organism evidence="2 3">
    <name type="scientific">Nonomuraea guangzhouensis</name>
    <dbReference type="NCBI Taxonomy" id="1291555"/>
    <lineage>
        <taxon>Bacteria</taxon>
        <taxon>Bacillati</taxon>
        <taxon>Actinomycetota</taxon>
        <taxon>Actinomycetes</taxon>
        <taxon>Streptosporangiales</taxon>
        <taxon>Streptosporangiaceae</taxon>
        <taxon>Nonomuraea</taxon>
    </lineage>
</organism>
<dbReference type="PANTHER" id="PTHR43460">
    <property type="entry name" value="METHYLTRANSFERASE"/>
    <property type="match status" value="1"/>
</dbReference>
<dbReference type="Proteomes" id="UP001597097">
    <property type="component" value="Unassembled WGS sequence"/>
</dbReference>
<dbReference type="InterPro" id="IPR052939">
    <property type="entry name" value="23S_rRNA_MeTrnsfrase_RlmA"/>
</dbReference>
<reference evidence="3" key="1">
    <citation type="journal article" date="2019" name="Int. J. Syst. Evol. Microbiol.">
        <title>The Global Catalogue of Microorganisms (GCM) 10K type strain sequencing project: providing services to taxonomists for standard genome sequencing and annotation.</title>
        <authorList>
            <consortium name="The Broad Institute Genomics Platform"/>
            <consortium name="The Broad Institute Genome Sequencing Center for Infectious Disease"/>
            <person name="Wu L."/>
            <person name="Ma J."/>
        </authorList>
    </citation>
    <scope>NUCLEOTIDE SEQUENCE [LARGE SCALE GENOMIC DNA]</scope>
    <source>
        <strain evidence="3">CGMCC 1.15399</strain>
    </source>
</reference>
<feature type="domain" description="Methyltransferase type 11" evidence="1">
    <location>
        <begin position="52"/>
        <end position="137"/>
    </location>
</feature>
<dbReference type="GO" id="GO:0032259">
    <property type="term" value="P:methylation"/>
    <property type="evidence" value="ECO:0007669"/>
    <property type="project" value="UniProtKB-KW"/>
</dbReference>
<protein>
    <submittedName>
        <fullName evidence="2">Class I SAM-dependent methyltransferase</fullName>
        <ecNumber evidence="2">2.1.1.-</ecNumber>
    </submittedName>
</protein>
<dbReference type="RefSeq" id="WP_219529479.1">
    <property type="nucleotide sequence ID" value="NZ_JAHKRM010000006.1"/>
</dbReference>
<accession>A0ABW4GQZ3</accession>
<dbReference type="EC" id="2.1.1.-" evidence="2"/>
<dbReference type="CDD" id="cd02440">
    <property type="entry name" value="AdoMet_MTases"/>
    <property type="match status" value="1"/>
</dbReference>
<dbReference type="Pfam" id="PF08241">
    <property type="entry name" value="Methyltransf_11"/>
    <property type="match status" value="1"/>
</dbReference>
<dbReference type="PANTHER" id="PTHR43460:SF1">
    <property type="entry name" value="METHYLTRANSFERASE TYPE 11 DOMAIN-CONTAINING PROTEIN"/>
    <property type="match status" value="1"/>
</dbReference>
<evidence type="ECO:0000313" key="2">
    <source>
        <dbReference type="EMBL" id="MFD1544751.1"/>
    </source>
</evidence>
<comment type="caution">
    <text evidence="2">The sequence shown here is derived from an EMBL/GenBank/DDBJ whole genome shotgun (WGS) entry which is preliminary data.</text>
</comment>
<gene>
    <name evidence="2" type="ORF">ACFSJ0_47455</name>
</gene>
<sequence length="255" mass="28354">MLSYDVLVEQAIQASVRGWDFSWLRGRVSGGDPSWAYTERALSLLPTAQRVLDLDTGGGEVLASLSPLPRATVAMEAWRPNIAIARERLRPLRVPVLGGSAEHIPVREATFDLVLNRHGALNAAEVARVLVPHGRLLTQQVGSRNGLDLNVALGAPPPTDPESWTLAVAVDRLRHCGLHVLDAREEMVEYVFHDIGAVVFQLRAVPWQVRDFDRDRYDRSLRALHERICSEGAFTARDHRFLIEAELPSRLLPSS</sequence>
<evidence type="ECO:0000259" key="1">
    <source>
        <dbReference type="Pfam" id="PF08241"/>
    </source>
</evidence>
<dbReference type="EMBL" id="JBHUCM010000044">
    <property type="protein sequence ID" value="MFD1544751.1"/>
    <property type="molecule type" value="Genomic_DNA"/>
</dbReference>